<evidence type="ECO:0000313" key="2">
    <source>
        <dbReference type="Proteomes" id="UP000724874"/>
    </source>
</evidence>
<reference evidence="1" key="1">
    <citation type="submission" date="2020-11" db="EMBL/GenBank/DDBJ databases">
        <authorList>
            <consortium name="DOE Joint Genome Institute"/>
            <person name="Ahrendt S."/>
            <person name="Riley R."/>
            <person name="Andreopoulos W."/>
            <person name="LaButti K."/>
            <person name="Pangilinan J."/>
            <person name="Ruiz-duenas F.J."/>
            <person name="Barrasa J.M."/>
            <person name="Sanchez-Garcia M."/>
            <person name="Camarero S."/>
            <person name="Miyauchi S."/>
            <person name="Serrano A."/>
            <person name="Linde D."/>
            <person name="Babiker R."/>
            <person name="Drula E."/>
            <person name="Ayuso-Fernandez I."/>
            <person name="Pacheco R."/>
            <person name="Padilla G."/>
            <person name="Ferreira P."/>
            <person name="Barriuso J."/>
            <person name="Kellner H."/>
            <person name="Castanera R."/>
            <person name="Alfaro M."/>
            <person name="Ramirez L."/>
            <person name="Pisabarro A.G."/>
            <person name="Kuo A."/>
            <person name="Tritt A."/>
            <person name="Lipzen A."/>
            <person name="He G."/>
            <person name="Yan M."/>
            <person name="Ng V."/>
            <person name="Cullen D."/>
            <person name="Martin F."/>
            <person name="Rosso M.-N."/>
            <person name="Henrissat B."/>
            <person name="Hibbett D."/>
            <person name="Martinez A.T."/>
            <person name="Grigoriev I.V."/>
        </authorList>
    </citation>
    <scope>NUCLEOTIDE SEQUENCE</scope>
    <source>
        <strain evidence="1">AH 44721</strain>
    </source>
</reference>
<keyword evidence="2" id="KW-1185">Reference proteome</keyword>
<evidence type="ECO:0000313" key="1">
    <source>
        <dbReference type="EMBL" id="KAF8878660.1"/>
    </source>
</evidence>
<proteinExistence type="predicted"/>
<accession>A0A9P5ND82</accession>
<dbReference type="Proteomes" id="UP000724874">
    <property type="component" value="Unassembled WGS sequence"/>
</dbReference>
<organism evidence="1 2">
    <name type="scientific">Gymnopilus junonius</name>
    <name type="common">Spectacular rustgill mushroom</name>
    <name type="synonym">Gymnopilus spectabilis subsp. junonius</name>
    <dbReference type="NCBI Taxonomy" id="109634"/>
    <lineage>
        <taxon>Eukaryota</taxon>
        <taxon>Fungi</taxon>
        <taxon>Dikarya</taxon>
        <taxon>Basidiomycota</taxon>
        <taxon>Agaricomycotina</taxon>
        <taxon>Agaricomycetes</taxon>
        <taxon>Agaricomycetidae</taxon>
        <taxon>Agaricales</taxon>
        <taxon>Agaricineae</taxon>
        <taxon>Hymenogastraceae</taxon>
        <taxon>Gymnopilus</taxon>
    </lineage>
</organism>
<dbReference type="AlphaFoldDB" id="A0A9P5ND82"/>
<sequence>MDTSDLVPAKGFKLAYHRYKIMMDYQLTHSRSEKEWLKRHVFWVPFMSPII</sequence>
<gene>
    <name evidence="1" type="ORF">CPB84DRAFT_326065</name>
</gene>
<name>A0A9P5ND82_GYMJU</name>
<dbReference type="EMBL" id="JADNYJ010000156">
    <property type="protein sequence ID" value="KAF8878660.1"/>
    <property type="molecule type" value="Genomic_DNA"/>
</dbReference>
<comment type="caution">
    <text evidence="1">The sequence shown here is derived from an EMBL/GenBank/DDBJ whole genome shotgun (WGS) entry which is preliminary data.</text>
</comment>
<protein>
    <submittedName>
        <fullName evidence="1">Uncharacterized protein</fullName>
    </submittedName>
</protein>